<dbReference type="InterPro" id="IPR050767">
    <property type="entry name" value="Sel1_AlgK"/>
</dbReference>
<dbReference type="SUPFAM" id="SSF81901">
    <property type="entry name" value="HCP-like"/>
    <property type="match status" value="2"/>
</dbReference>
<evidence type="ECO:0000256" key="1">
    <source>
        <dbReference type="ARBA" id="ARBA00038101"/>
    </source>
</evidence>
<reference evidence="2" key="1">
    <citation type="submission" date="2021-06" db="EMBL/GenBank/DDBJ databases">
        <authorList>
            <person name="Kallberg Y."/>
            <person name="Tangrot J."/>
            <person name="Rosling A."/>
        </authorList>
    </citation>
    <scope>NUCLEOTIDE SEQUENCE</scope>
    <source>
        <strain evidence="2">IA702</strain>
    </source>
</reference>
<dbReference type="OrthoDB" id="2425131at2759"/>
<keyword evidence="3" id="KW-1185">Reference proteome</keyword>
<dbReference type="PANTHER" id="PTHR11102">
    <property type="entry name" value="SEL-1-LIKE PROTEIN"/>
    <property type="match status" value="1"/>
</dbReference>
<dbReference type="InterPro" id="IPR006597">
    <property type="entry name" value="Sel1-like"/>
</dbReference>
<dbReference type="GO" id="GO:0036503">
    <property type="term" value="P:ERAD pathway"/>
    <property type="evidence" value="ECO:0007669"/>
    <property type="project" value="TreeGrafter"/>
</dbReference>
<organism evidence="2 3">
    <name type="scientific">Paraglomus occultum</name>
    <dbReference type="NCBI Taxonomy" id="144539"/>
    <lineage>
        <taxon>Eukaryota</taxon>
        <taxon>Fungi</taxon>
        <taxon>Fungi incertae sedis</taxon>
        <taxon>Mucoromycota</taxon>
        <taxon>Glomeromycotina</taxon>
        <taxon>Glomeromycetes</taxon>
        <taxon>Paraglomerales</taxon>
        <taxon>Paraglomeraceae</taxon>
        <taxon>Paraglomus</taxon>
    </lineage>
</organism>
<proteinExistence type="inferred from homology"/>
<protein>
    <submittedName>
        <fullName evidence="2">2314_t:CDS:1</fullName>
    </submittedName>
</protein>
<name>A0A9N9ANP5_9GLOM</name>
<comment type="caution">
    <text evidence="2">The sequence shown here is derived from an EMBL/GenBank/DDBJ whole genome shotgun (WGS) entry which is preliminary data.</text>
</comment>
<dbReference type="InterPro" id="IPR011990">
    <property type="entry name" value="TPR-like_helical_dom_sf"/>
</dbReference>
<dbReference type="Proteomes" id="UP000789572">
    <property type="component" value="Unassembled WGS sequence"/>
</dbReference>
<dbReference type="EMBL" id="CAJVPJ010000557">
    <property type="protein sequence ID" value="CAG8537161.1"/>
    <property type="molecule type" value="Genomic_DNA"/>
</dbReference>
<sequence>MISDRQEVQQSQVELTNQQKERRLTLDEVMPSNAQFEAYRQNKSIGLPTKVQQDIIKVAFEEIIGSDDFQTTKSAQKKIHLLNVTVAGSNTADITALANLVFRTTTAGRGAPVARELYRIAMDNGDSDAAFSYANILCKGSGGTARNVAEGMKILSQLASKGHVYAQFSLASMLAREESGYKKAIELYELAGRGGISDAWTEIGRMYRGGIGVEQDNEMAFQYFKKGADAKNAQSIFMMGVYYSSGLATKDGKTNEEKAFKYFMSAASQGLPEAQYNVGYRYFRGIGTEQNYGLAVAYWKMAAAQGFRVAQMNLARMYNDGLGIEQNISLAKRYYKLAAN</sequence>
<dbReference type="GO" id="GO:0005789">
    <property type="term" value="C:endoplasmic reticulum membrane"/>
    <property type="evidence" value="ECO:0007669"/>
    <property type="project" value="TreeGrafter"/>
</dbReference>
<accession>A0A9N9ANP5</accession>
<dbReference type="Gene3D" id="1.25.40.10">
    <property type="entry name" value="Tetratricopeptide repeat domain"/>
    <property type="match status" value="2"/>
</dbReference>
<gene>
    <name evidence="2" type="ORF">POCULU_LOCUS4352</name>
</gene>
<dbReference type="Pfam" id="PF08238">
    <property type="entry name" value="Sel1"/>
    <property type="match status" value="6"/>
</dbReference>
<comment type="similarity">
    <text evidence="1">Belongs to the sel-1 family.</text>
</comment>
<evidence type="ECO:0000313" key="3">
    <source>
        <dbReference type="Proteomes" id="UP000789572"/>
    </source>
</evidence>
<dbReference type="PANTHER" id="PTHR11102:SF161">
    <property type="match status" value="1"/>
</dbReference>
<evidence type="ECO:0000313" key="2">
    <source>
        <dbReference type="EMBL" id="CAG8537161.1"/>
    </source>
</evidence>
<dbReference type="SMART" id="SM00671">
    <property type="entry name" value="SEL1"/>
    <property type="match status" value="6"/>
</dbReference>
<dbReference type="AlphaFoldDB" id="A0A9N9ANP5"/>